<dbReference type="GO" id="GO:0032259">
    <property type="term" value="P:methylation"/>
    <property type="evidence" value="ECO:0007669"/>
    <property type="project" value="UniProtKB-KW"/>
</dbReference>
<evidence type="ECO:0000259" key="5">
    <source>
        <dbReference type="PROSITE" id="PS50970"/>
    </source>
</evidence>
<name>A0A1W6ULQ6_VIBAL</name>
<dbReference type="AlphaFoldDB" id="A0A1W6ULQ6"/>
<dbReference type="GO" id="GO:0008168">
    <property type="term" value="F:methyltransferase activity"/>
    <property type="evidence" value="ECO:0007669"/>
    <property type="project" value="UniProtKB-UniRule"/>
</dbReference>
<evidence type="ECO:0000313" key="6">
    <source>
        <dbReference type="EMBL" id="ARP18521.1"/>
    </source>
</evidence>
<dbReference type="InterPro" id="IPR003726">
    <property type="entry name" value="HCY_dom"/>
</dbReference>
<dbReference type="Pfam" id="PF02574">
    <property type="entry name" value="S-methyl_trans"/>
    <property type="match status" value="1"/>
</dbReference>
<dbReference type="GO" id="GO:0008270">
    <property type="term" value="F:zinc ion binding"/>
    <property type="evidence" value="ECO:0007669"/>
    <property type="project" value="InterPro"/>
</dbReference>
<keyword evidence="1 4" id="KW-0489">Methyltransferase</keyword>
<organism evidence="6">
    <name type="scientific">Vibrio alginolyticus</name>
    <dbReference type="NCBI Taxonomy" id="663"/>
    <lineage>
        <taxon>Bacteria</taxon>
        <taxon>Pseudomonadati</taxon>
        <taxon>Pseudomonadota</taxon>
        <taxon>Gammaproteobacteria</taxon>
        <taxon>Vibrionales</taxon>
        <taxon>Vibrionaceae</taxon>
        <taxon>Vibrio</taxon>
    </lineage>
</organism>
<dbReference type="EMBL" id="CP017902">
    <property type="protein sequence ID" value="ARP18521.1"/>
    <property type="molecule type" value="Genomic_DNA"/>
</dbReference>
<sequence length="300" mass="32963">MKKVTILDGGMGRELKRIGAPFSQPLWSAQALIASPQYVKMAHENFIDAGAEIITVNSYACVPFHLGEELYAKRGIELAKSAAKIARDVVTSSNDRVLVAGSLPPVMGSYRPELFEPKRALEVASELFEAQDQYVDIWLAETVSSLAEVEVLSIILAKTDKPNYLAFTLMDEPNSLPRLRSGESLKAAVNTLLKTNVSGIFFNCSIPEVVEQAIIDTQAVLCESGRELTIGVFANSFAPIKQAHQANETIQEVRHFSPTEYLEYAKKWHAQGASIIGGCCGIEPRHIKLLATWRDTLENA</sequence>
<feature type="binding site" evidence="3 4">
    <location>
        <position position="204"/>
    </location>
    <ligand>
        <name>Zn(2+)</name>
        <dbReference type="ChEBI" id="CHEBI:29105"/>
    </ligand>
</feature>
<proteinExistence type="predicted"/>
<dbReference type="Gene3D" id="3.20.20.330">
    <property type="entry name" value="Homocysteine-binding-like domain"/>
    <property type="match status" value="1"/>
</dbReference>
<keyword evidence="2 4" id="KW-0808">Transferase</keyword>
<evidence type="ECO:0000256" key="2">
    <source>
        <dbReference type="ARBA" id="ARBA00022679"/>
    </source>
</evidence>
<dbReference type="RefSeq" id="WP_054728514.1">
    <property type="nucleotide sequence ID" value="NZ_CP017889.1"/>
</dbReference>
<protein>
    <submittedName>
        <fullName evidence="6">Homocysteine S-methyltransferase</fullName>
        <ecNumber evidence="6">2.1.1.10</ecNumber>
    </submittedName>
</protein>
<feature type="binding site" evidence="3 4">
    <location>
        <position position="280"/>
    </location>
    <ligand>
        <name>Zn(2+)</name>
        <dbReference type="ChEBI" id="CHEBI:29105"/>
    </ligand>
</feature>
<evidence type="ECO:0000256" key="1">
    <source>
        <dbReference type="ARBA" id="ARBA00022603"/>
    </source>
</evidence>
<dbReference type="PANTHER" id="PTHR11103">
    <property type="entry name" value="SLR1189 PROTEIN"/>
    <property type="match status" value="1"/>
</dbReference>
<feature type="domain" description="Hcy-binding" evidence="5">
    <location>
        <begin position="1"/>
        <end position="294"/>
    </location>
</feature>
<dbReference type="PANTHER" id="PTHR11103:SF18">
    <property type="entry name" value="SLR1189 PROTEIN"/>
    <property type="match status" value="1"/>
</dbReference>
<accession>A0A1W6ULQ6</accession>
<dbReference type="InterPro" id="IPR036589">
    <property type="entry name" value="HCY_dom_sf"/>
</dbReference>
<dbReference type="SUPFAM" id="SSF82282">
    <property type="entry name" value="Homocysteine S-methyltransferase"/>
    <property type="match status" value="1"/>
</dbReference>
<comment type="cofactor">
    <cofactor evidence="3">
        <name>Zn(2+)</name>
        <dbReference type="ChEBI" id="CHEBI:29105"/>
    </cofactor>
    <text evidence="3">Binds 1 zinc ion per subunit.</text>
</comment>
<reference evidence="6" key="1">
    <citation type="submission" date="2016-10" db="EMBL/GenBank/DDBJ databases">
        <title>The High Quality Genome of Vibrio alginolyticus K01M1.</title>
        <authorList>
            <person name="Wendling C."/>
            <person name="Chibani C.M."/>
            <person name="Hertel R."/>
            <person name="Sproer C."/>
            <person name="Bunk B."/>
            <person name="Overmann J."/>
            <person name="Roth O."/>
            <person name="Liesegang H."/>
        </authorList>
    </citation>
    <scope>NUCLEOTIDE SEQUENCE</scope>
    <source>
        <strain evidence="6">K05K4</strain>
    </source>
</reference>
<keyword evidence="3 4" id="KW-0862">Zinc</keyword>
<dbReference type="InterPro" id="IPR017226">
    <property type="entry name" value="BHMT-like"/>
</dbReference>
<dbReference type="EC" id="2.1.1.10" evidence="6"/>
<evidence type="ECO:0000256" key="3">
    <source>
        <dbReference type="PIRSR" id="PIRSR037505-2"/>
    </source>
</evidence>
<dbReference type="PROSITE" id="PS50970">
    <property type="entry name" value="HCY"/>
    <property type="match status" value="1"/>
</dbReference>
<dbReference type="GO" id="GO:0009086">
    <property type="term" value="P:methionine biosynthetic process"/>
    <property type="evidence" value="ECO:0007669"/>
    <property type="project" value="InterPro"/>
</dbReference>
<dbReference type="PIRSF" id="PIRSF037505">
    <property type="entry name" value="Betaine_HMT"/>
    <property type="match status" value="1"/>
</dbReference>
<keyword evidence="3 4" id="KW-0479">Metal-binding</keyword>
<evidence type="ECO:0000256" key="4">
    <source>
        <dbReference type="PROSITE-ProRule" id="PRU00333"/>
    </source>
</evidence>
<gene>
    <name evidence="6" type="primary">mmuM</name>
    <name evidence="6" type="ORF">K05K4_16850</name>
</gene>
<feature type="binding site" evidence="3 4">
    <location>
        <position position="279"/>
    </location>
    <ligand>
        <name>Zn(2+)</name>
        <dbReference type="ChEBI" id="CHEBI:29105"/>
    </ligand>
</feature>